<dbReference type="PANTHER" id="PTHR13593:SF103">
    <property type="entry name" value="RE10370P"/>
    <property type="match status" value="1"/>
</dbReference>
<dbReference type="PANTHER" id="PTHR13593">
    <property type="match status" value="1"/>
</dbReference>
<dbReference type="EMBL" id="CAKOFQ010006834">
    <property type="protein sequence ID" value="CAH1975290.1"/>
    <property type="molecule type" value="Genomic_DNA"/>
</dbReference>
<proteinExistence type="predicted"/>
<dbReference type="SUPFAM" id="SSF51695">
    <property type="entry name" value="PLC-like phosphodiesterases"/>
    <property type="match status" value="1"/>
</dbReference>
<name>A0A9P0KLR2_ACAOB</name>
<dbReference type="OrthoDB" id="1046782at2759"/>
<dbReference type="GO" id="GO:0006629">
    <property type="term" value="P:lipid metabolic process"/>
    <property type="evidence" value="ECO:0007669"/>
    <property type="project" value="InterPro"/>
</dbReference>
<comment type="caution">
    <text evidence="1">The sequence shown here is derived from an EMBL/GenBank/DDBJ whole genome shotgun (WGS) entry which is preliminary data.</text>
</comment>
<reference evidence="1" key="1">
    <citation type="submission" date="2022-03" db="EMBL/GenBank/DDBJ databases">
        <authorList>
            <person name="Sayadi A."/>
        </authorList>
    </citation>
    <scope>NUCLEOTIDE SEQUENCE</scope>
</reference>
<evidence type="ECO:0000313" key="1">
    <source>
        <dbReference type="EMBL" id="CAH1975290.1"/>
    </source>
</evidence>
<accession>A0A9P0KLR2</accession>
<dbReference type="AlphaFoldDB" id="A0A9P0KLR2"/>
<sequence length="266" mass="31203">MFIPGTHDSGSYAGVSPLVENYVLNQDRNVWTQLVSGIRYLDFRIGYYNREGFFINHDLIRVTRIGPILQEIRKFLELAPKEIVVVDFHRFPYPTNFSHEIHRQFVDILYKELGQFALPSWQLQSGEGPTLNDIWARNRNLIICYAEREIVRDNQWLWSPLQQFWGDTNKVPELKRYLERTIREQRPVSPNPMWALMAELTPTPLDIIFRTNSLKKLAQEINGEVTKWFRDEWVNETNIVATDYFLGNDLINVAIHANVAQGILKV</sequence>
<dbReference type="Gene3D" id="3.20.20.190">
    <property type="entry name" value="Phosphatidylinositol (PI) phosphodiesterase"/>
    <property type="match status" value="1"/>
</dbReference>
<dbReference type="InterPro" id="IPR051057">
    <property type="entry name" value="PI-PLC_domain"/>
</dbReference>
<keyword evidence="2" id="KW-1185">Reference proteome</keyword>
<gene>
    <name evidence="1" type="ORF">ACAOBT_LOCUS11550</name>
</gene>
<organism evidence="1 2">
    <name type="scientific">Acanthoscelides obtectus</name>
    <name type="common">Bean weevil</name>
    <name type="synonym">Bruchus obtectus</name>
    <dbReference type="NCBI Taxonomy" id="200917"/>
    <lineage>
        <taxon>Eukaryota</taxon>
        <taxon>Metazoa</taxon>
        <taxon>Ecdysozoa</taxon>
        <taxon>Arthropoda</taxon>
        <taxon>Hexapoda</taxon>
        <taxon>Insecta</taxon>
        <taxon>Pterygota</taxon>
        <taxon>Neoptera</taxon>
        <taxon>Endopterygota</taxon>
        <taxon>Coleoptera</taxon>
        <taxon>Polyphaga</taxon>
        <taxon>Cucujiformia</taxon>
        <taxon>Chrysomeloidea</taxon>
        <taxon>Chrysomelidae</taxon>
        <taxon>Bruchinae</taxon>
        <taxon>Bruchini</taxon>
        <taxon>Acanthoscelides</taxon>
    </lineage>
</organism>
<dbReference type="GO" id="GO:0008081">
    <property type="term" value="F:phosphoric diester hydrolase activity"/>
    <property type="evidence" value="ECO:0007669"/>
    <property type="project" value="InterPro"/>
</dbReference>
<dbReference type="Proteomes" id="UP001152888">
    <property type="component" value="Unassembled WGS sequence"/>
</dbReference>
<evidence type="ECO:0000313" key="2">
    <source>
        <dbReference type="Proteomes" id="UP001152888"/>
    </source>
</evidence>
<protein>
    <submittedName>
        <fullName evidence="1">Uncharacterized protein</fullName>
    </submittedName>
</protein>
<dbReference type="InterPro" id="IPR017946">
    <property type="entry name" value="PLC-like_Pdiesterase_TIM-brl"/>
</dbReference>